<dbReference type="Proteomes" id="UP000252254">
    <property type="component" value="Unassembled WGS sequence"/>
</dbReference>
<dbReference type="AlphaFoldDB" id="A0A366EDF1"/>
<gene>
    <name evidence="1" type="ORF">DES48_104200</name>
</gene>
<proteinExistence type="predicted"/>
<sequence length="180" mass="20879">MKKVVLSKMLKELDENNDIKMSNYDLDKEKFGSYVEILRDEKLAENITVQRGGQENKVLVLLTRGGRVTLKGYEFIENNPFDHKAPNNIDRRKLRYSILKELDKGNDISKELYGLDSETFIFFVNELKEDGYITNVTIDFSGSFVGSPRLTPEGEKYVDEHSKMKTVYGLVKELRDWVKL</sequence>
<evidence type="ECO:0000313" key="1">
    <source>
        <dbReference type="EMBL" id="RBO99524.1"/>
    </source>
</evidence>
<comment type="caution">
    <text evidence="1">The sequence shown here is derived from an EMBL/GenBank/DDBJ whole genome shotgun (WGS) entry which is preliminary data.</text>
</comment>
<evidence type="ECO:0000313" key="2">
    <source>
        <dbReference type="Proteomes" id="UP000252254"/>
    </source>
</evidence>
<dbReference type="RefSeq" id="WP_113868477.1">
    <property type="nucleotide sequence ID" value="NZ_BAABQN010000003.1"/>
</dbReference>
<reference evidence="1 2" key="1">
    <citation type="submission" date="2018-06" db="EMBL/GenBank/DDBJ databases">
        <title>Genomic Encyclopedia of Type Strains, Phase IV (KMG-IV): sequencing the most valuable type-strain genomes for metagenomic binning, comparative biology and taxonomic classification.</title>
        <authorList>
            <person name="Goeker M."/>
        </authorList>
    </citation>
    <scope>NUCLEOTIDE SEQUENCE [LARGE SCALE GENOMIC DNA]</scope>
    <source>
        <strain evidence="1 2">DSM 15140</strain>
    </source>
</reference>
<dbReference type="EMBL" id="QNRI01000004">
    <property type="protein sequence ID" value="RBO99524.1"/>
    <property type="molecule type" value="Genomic_DNA"/>
</dbReference>
<keyword evidence="2" id="KW-1185">Reference proteome</keyword>
<dbReference type="Gene3D" id="1.10.10.10">
    <property type="entry name" value="Winged helix-like DNA-binding domain superfamily/Winged helix DNA-binding domain"/>
    <property type="match status" value="2"/>
</dbReference>
<dbReference type="InterPro" id="IPR036388">
    <property type="entry name" value="WH-like_DNA-bd_sf"/>
</dbReference>
<protein>
    <submittedName>
        <fullName evidence="1">YjcQ protein</fullName>
    </submittedName>
</protein>
<dbReference type="Pfam" id="PF09639">
    <property type="entry name" value="YjcQ"/>
    <property type="match status" value="1"/>
</dbReference>
<dbReference type="OrthoDB" id="2085166at2"/>
<dbReference type="InterPro" id="IPR018597">
    <property type="entry name" value="Phage_Tuc2009_YjcQ"/>
</dbReference>
<dbReference type="SUPFAM" id="SSF46785">
    <property type="entry name" value="Winged helix' DNA-binding domain"/>
    <property type="match status" value="2"/>
</dbReference>
<dbReference type="InterPro" id="IPR036390">
    <property type="entry name" value="WH_DNA-bd_sf"/>
</dbReference>
<accession>A0A366EDF1</accession>
<name>A0A366EDF1_9BACI</name>
<organism evidence="1 2">
    <name type="scientific">Paraliobacillus ryukyuensis</name>
    <dbReference type="NCBI Taxonomy" id="200904"/>
    <lineage>
        <taxon>Bacteria</taxon>
        <taxon>Bacillati</taxon>
        <taxon>Bacillota</taxon>
        <taxon>Bacilli</taxon>
        <taxon>Bacillales</taxon>
        <taxon>Bacillaceae</taxon>
        <taxon>Paraliobacillus</taxon>
    </lineage>
</organism>